<dbReference type="PANTHER" id="PTHR15239">
    <property type="entry name" value="NUCLEAR EXPORT MEDIATOR FACTOR NEMF"/>
    <property type="match status" value="1"/>
</dbReference>
<dbReference type="GO" id="GO:0043023">
    <property type="term" value="F:ribosomal large subunit binding"/>
    <property type="evidence" value="ECO:0007669"/>
    <property type="project" value="TreeGrafter"/>
</dbReference>
<proteinExistence type="predicted"/>
<feature type="domain" description="NFACT RNA-binding" evidence="2">
    <location>
        <begin position="416"/>
        <end position="503"/>
    </location>
</feature>
<dbReference type="GO" id="GO:0072344">
    <property type="term" value="P:rescue of stalled ribosome"/>
    <property type="evidence" value="ECO:0007669"/>
    <property type="project" value="TreeGrafter"/>
</dbReference>
<name>A0A2K1P9U5_9BACT</name>
<dbReference type="Proteomes" id="UP000236604">
    <property type="component" value="Unassembled WGS sequence"/>
</dbReference>
<dbReference type="PANTHER" id="PTHR15239:SF6">
    <property type="entry name" value="RIBOSOME QUALITY CONTROL COMPLEX SUBUNIT NEMF"/>
    <property type="match status" value="1"/>
</dbReference>
<evidence type="ECO:0000256" key="1">
    <source>
        <dbReference type="SAM" id="Coils"/>
    </source>
</evidence>
<dbReference type="Gene3D" id="2.30.310.10">
    <property type="entry name" value="ibrinogen binding protein from staphylococcus aureus domain"/>
    <property type="match status" value="1"/>
</dbReference>
<dbReference type="GO" id="GO:0000049">
    <property type="term" value="F:tRNA binding"/>
    <property type="evidence" value="ECO:0007669"/>
    <property type="project" value="TreeGrafter"/>
</dbReference>
<sequence length="529" mass="61993">MPFDGLVLHKVLKEIKDNIVGDRIKNIYQPIKTQVLIQFSQSFVLLSLKSPSYVILLSQKPNVPIQPANFAQFLRKKIRNGRVINVEQLGLDRIGFFEIESYDQENSTMRKYKLFFELMGRNSNVILVNEDNKVEESLKRVYKEFRPIIPGVKYLPYYDDSQINILEVNIENIENIDYDRLMGFSKKSTGFLKEIGIQRAVKDLKKPYLFYFKEGNTYDFSAITPNNFKYEGLKPSEALLKVFQERANQSRLLEIKRDLEKRVKSEIDRLEKTKEQILQDLNEEKSLMDLEKKGELLQTYLYKIKKGERYFTVTDWNTGEEVTIEIDPLLSPTQNLEKLYKNIKRTKSRVEHAKKRIKKVNNELEYYNQLFETISSAEEIETLIEIKEEMKDIGLISENKKSKRERKVKTTFRKFNYKGFEILVGKNNKQNDELTRSAAQADIWLHTHEIPGSHTIIKSSGKEIPEEVIDYAAKIAATFSKAKMSSNVAVDYTQRKNVWKPKGAKPGMWLYKNYETIIVEPFREIPEKP</sequence>
<evidence type="ECO:0000259" key="2">
    <source>
        <dbReference type="Pfam" id="PF05670"/>
    </source>
</evidence>
<dbReference type="Pfam" id="PF05670">
    <property type="entry name" value="NFACT-R_1"/>
    <property type="match status" value="1"/>
</dbReference>
<keyword evidence="4" id="KW-1185">Reference proteome</keyword>
<feature type="coiled-coil region" evidence="1">
    <location>
        <begin position="336"/>
        <end position="370"/>
    </location>
</feature>
<dbReference type="Pfam" id="PF05833">
    <property type="entry name" value="NFACT_N"/>
    <property type="match status" value="2"/>
</dbReference>
<feature type="coiled-coil region" evidence="1">
    <location>
        <begin position="253"/>
        <end position="287"/>
    </location>
</feature>
<protein>
    <recommendedName>
        <fullName evidence="2">NFACT RNA-binding domain-containing protein</fullName>
    </recommendedName>
</protein>
<comment type="caution">
    <text evidence="3">The sequence shown here is derived from an EMBL/GenBank/DDBJ whole genome shotgun (WGS) entry which is preliminary data.</text>
</comment>
<dbReference type="EMBL" id="AZRN01000021">
    <property type="protein sequence ID" value="PNR99487.1"/>
    <property type="molecule type" value="Genomic_DNA"/>
</dbReference>
<dbReference type="AlphaFoldDB" id="A0A2K1P9U5"/>
<organism evidence="3 4">
    <name type="scientific">Petrotoga mexicana DSM 14811</name>
    <dbReference type="NCBI Taxonomy" id="1122954"/>
    <lineage>
        <taxon>Bacteria</taxon>
        <taxon>Thermotogati</taxon>
        <taxon>Thermotogota</taxon>
        <taxon>Thermotogae</taxon>
        <taxon>Petrotogales</taxon>
        <taxon>Petrotogaceae</taxon>
        <taxon>Petrotoga</taxon>
    </lineage>
</organism>
<dbReference type="GO" id="GO:1990112">
    <property type="term" value="C:RQC complex"/>
    <property type="evidence" value="ECO:0007669"/>
    <property type="project" value="TreeGrafter"/>
</dbReference>
<evidence type="ECO:0000313" key="3">
    <source>
        <dbReference type="EMBL" id="PNR99487.1"/>
    </source>
</evidence>
<keyword evidence="1" id="KW-0175">Coiled coil</keyword>
<reference evidence="3 4" key="1">
    <citation type="submission" date="2013-12" db="EMBL/GenBank/DDBJ databases">
        <title>Comparative genomics of Petrotoga isolates.</title>
        <authorList>
            <person name="Nesbo C.L."/>
            <person name="Charchuk R."/>
            <person name="Chow K."/>
        </authorList>
    </citation>
    <scope>NUCLEOTIDE SEQUENCE [LARGE SCALE GENOMIC DNA]</scope>
    <source>
        <strain evidence="3 4">DSM 14811</strain>
    </source>
</reference>
<dbReference type="RefSeq" id="WP_169925152.1">
    <property type="nucleotide sequence ID" value="NZ_AZRN01000021.1"/>
</dbReference>
<dbReference type="InterPro" id="IPR008532">
    <property type="entry name" value="NFACT_RNA-bd"/>
</dbReference>
<accession>A0A2K1P9U5</accession>
<dbReference type="InterPro" id="IPR051608">
    <property type="entry name" value="RQC_Subunit_NEMF"/>
</dbReference>
<evidence type="ECO:0000313" key="4">
    <source>
        <dbReference type="Proteomes" id="UP000236604"/>
    </source>
</evidence>
<gene>
    <name evidence="3" type="ORF">X927_05695</name>
</gene>